<comment type="subcellular location">
    <subcellularLocation>
        <location evidence="1">Cytoplasm</location>
        <location evidence="1">Cytoskeleton</location>
    </subcellularLocation>
</comment>
<dbReference type="GO" id="GO:0005886">
    <property type="term" value="C:plasma membrane"/>
    <property type="evidence" value="ECO:0000318"/>
    <property type="project" value="GO_Central"/>
</dbReference>
<feature type="domain" description="SH3" evidence="10">
    <location>
        <begin position="621"/>
        <end position="683"/>
    </location>
</feature>
<dbReference type="PANTHER" id="PTHR23065">
    <property type="entry name" value="PROLINE-SERINE-THREONINE PHOSPHATASE INTERACTING PROTEIN 1"/>
    <property type="match status" value="1"/>
</dbReference>
<dbReference type="Gene3D" id="2.30.30.40">
    <property type="entry name" value="SH3 Domains"/>
    <property type="match status" value="1"/>
</dbReference>
<feature type="compositionally biased region" description="Polar residues" evidence="9">
    <location>
        <begin position="531"/>
        <end position="540"/>
    </location>
</feature>
<feature type="compositionally biased region" description="Polar residues" evidence="9">
    <location>
        <begin position="462"/>
        <end position="473"/>
    </location>
</feature>
<feature type="compositionally biased region" description="Basic and acidic residues" evidence="9">
    <location>
        <begin position="507"/>
        <end position="527"/>
    </location>
</feature>
<dbReference type="GO" id="GO:0005543">
    <property type="term" value="F:phospholipid binding"/>
    <property type="evidence" value="ECO:0000318"/>
    <property type="project" value="GO_Central"/>
</dbReference>
<evidence type="ECO:0000259" key="11">
    <source>
        <dbReference type="PROSITE" id="PS51741"/>
    </source>
</evidence>
<evidence type="ECO:0000256" key="6">
    <source>
        <dbReference type="PROSITE-ProRule" id="PRU00192"/>
    </source>
</evidence>
<protein>
    <submittedName>
        <fullName evidence="12">ABR082Wp</fullName>
    </submittedName>
</protein>
<keyword evidence="4" id="KW-0597">Phosphoprotein</keyword>
<organism evidence="12 13">
    <name type="scientific">Eremothecium gossypii (strain ATCC 10895 / CBS 109.51 / FGSC 9923 / NRRL Y-1056)</name>
    <name type="common">Yeast</name>
    <name type="synonym">Ashbya gossypii</name>
    <dbReference type="NCBI Taxonomy" id="284811"/>
    <lineage>
        <taxon>Eukaryota</taxon>
        <taxon>Fungi</taxon>
        <taxon>Dikarya</taxon>
        <taxon>Ascomycota</taxon>
        <taxon>Saccharomycotina</taxon>
        <taxon>Saccharomycetes</taxon>
        <taxon>Saccharomycetales</taxon>
        <taxon>Saccharomycetaceae</taxon>
        <taxon>Eremothecium</taxon>
    </lineage>
</organism>
<evidence type="ECO:0000256" key="1">
    <source>
        <dbReference type="ARBA" id="ARBA00004245"/>
    </source>
</evidence>
<feature type="domain" description="F-BAR" evidence="11">
    <location>
        <begin position="5"/>
        <end position="263"/>
    </location>
</feature>
<dbReference type="GO" id="GO:0042802">
    <property type="term" value="F:identical protein binding"/>
    <property type="evidence" value="ECO:0007669"/>
    <property type="project" value="EnsemblFungi"/>
</dbReference>
<dbReference type="Pfam" id="PF00611">
    <property type="entry name" value="FCH"/>
    <property type="match status" value="1"/>
</dbReference>
<dbReference type="GO" id="GO:0051126">
    <property type="term" value="P:negative regulation of actin nucleation"/>
    <property type="evidence" value="ECO:0007669"/>
    <property type="project" value="EnsemblFungi"/>
</dbReference>
<dbReference type="OrthoDB" id="27823at2759"/>
<name>Q75DE5_EREGS</name>
<reference evidence="12 13" key="1">
    <citation type="journal article" date="2004" name="Science">
        <title>The Ashbya gossypii genome as a tool for mapping the ancient Saccharomyces cerevisiae genome.</title>
        <authorList>
            <person name="Dietrich F.S."/>
            <person name="Voegeli S."/>
            <person name="Brachat S."/>
            <person name="Lerch A."/>
            <person name="Gates K."/>
            <person name="Steiner S."/>
            <person name="Mohr C."/>
            <person name="Pohlmann R."/>
            <person name="Luedi P."/>
            <person name="Choi S."/>
            <person name="Wing R.A."/>
            <person name="Flavier A."/>
            <person name="Gaffney T.D."/>
            <person name="Philippsen P."/>
        </authorList>
    </citation>
    <scope>NUCLEOTIDE SEQUENCE [LARGE SCALE GENOMIC DNA]</scope>
    <source>
        <strain evidence="13">ATCC 10895 / CBS 109.51 / FGSC 9923 / NRRL Y-1056</strain>
    </source>
</reference>
<dbReference type="GO" id="GO:0120155">
    <property type="term" value="C:MIH complex"/>
    <property type="evidence" value="ECO:0007669"/>
    <property type="project" value="EnsemblFungi"/>
</dbReference>
<feature type="region of interest" description="Disordered" evidence="9">
    <location>
        <begin position="310"/>
        <end position="330"/>
    </location>
</feature>
<feature type="compositionally biased region" description="Basic and acidic residues" evidence="9">
    <location>
        <begin position="564"/>
        <end position="589"/>
    </location>
</feature>
<keyword evidence="2 6" id="KW-0728">SH3 domain</keyword>
<evidence type="ECO:0000256" key="9">
    <source>
        <dbReference type="SAM" id="MobiDB-lite"/>
    </source>
</evidence>
<keyword evidence="5" id="KW-0206">Cytoskeleton</keyword>
<dbReference type="InterPro" id="IPR001452">
    <property type="entry name" value="SH3_domain"/>
</dbReference>
<feature type="coiled-coil region" evidence="8">
    <location>
        <begin position="111"/>
        <end position="159"/>
    </location>
</feature>
<sequence>MAQNYNYQLNFWDDQEEGVRILLRHVAQGLDACKNMVTFFEERSKLEKDYSRKLGAIANRLEQQLESTPDYGNMQKCAELCRAEQSKLAQSHSKQAEQIYRENYLSLKEFVSDGQARYKTLEGKIRQLRQDKLQKRQMYDELLDKLEKAKAELREIQLNQINVVSGREMTANERQLNKWSAIVDELHRKIDVLGQEYKSAKRHWLQEWGPLSMDLQLLEESRIQMTKTKLQEFVTFSTDCAIHEQISMDKMTNMLSGFTAQQDIHSFAYNHGTGRIKSKSVEATFNKSASVATPVDKHTENMRILSSKLSRNRPASQRMPSNEFCRDPGSDNSSVIVLDDDIMYGQPAKMCDNRISCISNDLADYSIQSRVSSVKRSSMHGRPIMSAASRSPTEPSYLDRHPIDYADHTPQSAAMKGYLQQQQQTQNTEIRRAVREQQLQHREGRFNTGPLSAGSSSSNSNPTDTTARSMATSADSMVTSISSYASSIDDSQRLAKSWNSRNRRKSRDYSRPREADSRHSSDEDRILGQRTEMSGVTPTRSRSHHRKSLGSDVEGALRALEEDEMRKRNGRDDRSSHAGRSAHSDDFESSRTINRQPQFIPFQRTKSVAMEWPKVTSKGRRVIGYARAIYSFTEPNDNDILYFEMGDHLLLTEKLNTDWYIGEVHNGNGKQGLIPMNYVELLS</sequence>
<dbReference type="FunCoup" id="Q75DE5">
    <property type="interactions" value="86"/>
</dbReference>
<reference evidence="13" key="2">
    <citation type="journal article" date="2013" name="G3 (Bethesda)">
        <title>Genomes of Ashbya fungi isolated from insects reveal four mating-type loci, numerous translocations, lack of transposons, and distinct gene duplications.</title>
        <authorList>
            <person name="Dietrich F.S."/>
            <person name="Voegeli S."/>
            <person name="Kuo S."/>
            <person name="Philippsen P."/>
        </authorList>
    </citation>
    <scope>GENOME REANNOTATION</scope>
    <source>
        <strain evidence="13">ATCC 10895 / CBS 109.51 / FGSC 9923 / NRRL Y-1056</strain>
    </source>
</reference>
<dbReference type="SMART" id="SM00326">
    <property type="entry name" value="SH3"/>
    <property type="match status" value="1"/>
</dbReference>
<dbReference type="GO" id="GO:0005737">
    <property type="term" value="C:cytoplasm"/>
    <property type="evidence" value="ECO:0000318"/>
    <property type="project" value="GO_Central"/>
</dbReference>
<gene>
    <name evidence="12" type="ORF">AGOS_ABR082W</name>
</gene>
<dbReference type="GO" id="GO:0000142">
    <property type="term" value="C:cellular bud neck contractile ring"/>
    <property type="evidence" value="ECO:0007669"/>
    <property type="project" value="EnsemblFungi"/>
</dbReference>
<feature type="region of interest" description="Disordered" evidence="9">
    <location>
        <begin position="374"/>
        <end position="408"/>
    </location>
</feature>
<dbReference type="KEGG" id="ago:AGOS_ABR082W"/>
<dbReference type="EMBL" id="AE016815">
    <property type="protein sequence ID" value="AAS50852.2"/>
    <property type="molecule type" value="Genomic_DNA"/>
</dbReference>
<accession>Q75DE5</accession>
<keyword evidence="7 8" id="KW-0175">Coiled coil</keyword>
<dbReference type="PANTHER" id="PTHR23065:SF7">
    <property type="entry name" value="NOSTRIN, ISOFORM H"/>
    <property type="match status" value="1"/>
</dbReference>
<dbReference type="Proteomes" id="UP000000591">
    <property type="component" value="Chromosome II"/>
</dbReference>
<dbReference type="GO" id="GO:0032038">
    <property type="term" value="F:myosin II heavy chain binding"/>
    <property type="evidence" value="ECO:0007669"/>
    <property type="project" value="EnsemblFungi"/>
</dbReference>
<dbReference type="GeneID" id="4619132"/>
<evidence type="ECO:0000313" key="12">
    <source>
        <dbReference type="EMBL" id="AAS50852.2"/>
    </source>
</evidence>
<dbReference type="SUPFAM" id="SSF103657">
    <property type="entry name" value="BAR/IMD domain-like"/>
    <property type="match status" value="1"/>
</dbReference>
<feature type="region of interest" description="Disordered" evidence="9">
    <location>
        <begin position="441"/>
        <end position="473"/>
    </location>
</feature>
<dbReference type="GO" id="GO:0009898">
    <property type="term" value="C:cytoplasmic side of plasma membrane"/>
    <property type="evidence" value="ECO:0000318"/>
    <property type="project" value="GO_Central"/>
</dbReference>
<dbReference type="Gene3D" id="1.20.1270.60">
    <property type="entry name" value="Arfaptin homology (AH) domain/BAR domain"/>
    <property type="match status" value="1"/>
</dbReference>
<dbReference type="eggNOG" id="KOG2398">
    <property type="taxonomic scope" value="Eukaryota"/>
</dbReference>
<dbReference type="HOGENOM" id="CLU_434790_0_0_1"/>
<dbReference type="InParanoid" id="Q75DE5"/>
<dbReference type="InterPro" id="IPR031160">
    <property type="entry name" value="F_BAR_dom"/>
</dbReference>
<dbReference type="GO" id="GO:0051017">
    <property type="term" value="P:actin filament bundle assembly"/>
    <property type="evidence" value="ECO:0007669"/>
    <property type="project" value="EnsemblFungi"/>
</dbReference>
<dbReference type="PROSITE" id="PS50002">
    <property type="entry name" value="SH3"/>
    <property type="match status" value="1"/>
</dbReference>
<evidence type="ECO:0000256" key="7">
    <source>
        <dbReference type="PROSITE-ProRule" id="PRU01077"/>
    </source>
</evidence>
<dbReference type="InterPro" id="IPR036028">
    <property type="entry name" value="SH3-like_dom_sf"/>
</dbReference>
<dbReference type="GO" id="GO:0032153">
    <property type="term" value="C:cell division site"/>
    <property type="evidence" value="ECO:0000318"/>
    <property type="project" value="GO_Central"/>
</dbReference>
<dbReference type="RefSeq" id="NP_983028.2">
    <property type="nucleotide sequence ID" value="NM_208381.2"/>
</dbReference>
<keyword evidence="13" id="KW-1185">Reference proteome</keyword>
<dbReference type="InterPro" id="IPR001060">
    <property type="entry name" value="FCH_dom"/>
</dbReference>
<dbReference type="GO" id="GO:0051015">
    <property type="term" value="F:actin filament binding"/>
    <property type="evidence" value="ECO:0007669"/>
    <property type="project" value="EnsemblFungi"/>
</dbReference>
<dbReference type="SMART" id="SM00055">
    <property type="entry name" value="FCH"/>
    <property type="match status" value="1"/>
</dbReference>
<dbReference type="GO" id="GO:0000144">
    <property type="term" value="C:cellular bud neck septin ring"/>
    <property type="evidence" value="ECO:0007669"/>
    <property type="project" value="EnsemblFungi"/>
</dbReference>
<dbReference type="STRING" id="284811.Q75DE5"/>
<evidence type="ECO:0000256" key="4">
    <source>
        <dbReference type="ARBA" id="ARBA00022553"/>
    </source>
</evidence>
<dbReference type="GO" id="GO:0044697">
    <property type="term" value="C:HICS complex"/>
    <property type="evidence" value="ECO:0007669"/>
    <property type="project" value="EnsemblFungi"/>
</dbReference>
<evidence type="ECO:0000256" key="5">
    <source>
        <dbReference type="ARBA" id="ARBA00023212"/>
    </source>
</evidence>
<evidence type="ECO:0000313" key="13">
    <source>
        <dbReference type="Proteomes" id="UP000000591"/>
    </source>
</evidence>
<feature type="compositionally biased region" description="Basic and acidic residues" evidence="9">
    <location>
        <begin position="397"/>
        <end position="407"/>
    </location>
</feature>
<dbReference type="InterPro" id="IPR027267">
    <property type="entry name" value="AH/BAR_dom_sf"/>
</dbReference>
<keyword evidence="3" id="KW-0963">Cytoplasm</keyword>
<dbReference type="GO" id="GO:0007010">
    <property type="term" value="P:cytoskeleton organization"/>
    <property type="evidence" value="ECO:0000318"/>
    <property type="project" value="GO_Central"/>
</dbReference>
<dbReference type="GO" id="GO:1902404">
    <property type="term" value="P:mitotic actomyosin contractile ring contraction"/>
    <property type="evidence" value="ECO:0007669"/>
    <property type="project" value="EnsemblFungi"/>
</dbReference>
<dbReference type="GO" id="GO:0090339">
    <property type="term" value="P:negative regulation of formin-nucleated actin cable assembly"/>
    <property type="evidence" value="ECO:0007669"/>
    <property type="project" value="EnsemblFungi"/>
</dbReference>
<evidence type="ECO:0000256" key="2">
    <source>
        <dbReference type="ARBA" id="ARBA00022443"/>
    </source>
</evidence>
<dbReference type="GO" id="GO:0120104">
    <property type="term" value="C:mitotic actomyosin contractile ring, proximal layer"/>
    <property type="evidence" value="ECO:0000318"/>
    <property type="project" value="GO_Central"/>
</dbReference>
<evidence type="ECO:0000259" key="10">
    <source>
        <dbReference type="PROSITE" id="PS50002"/>
    </source>
</evidence>
<dbReference type="Pfam" id="PF14604">
    <property type="entry name" value="SH3_9"/>
    <property type="match status" value="1"/>
</dbReference>
<dbReference type="AlphaFoldDB" id="Q75DE5"/>
<dbReference type="OMA" id="RFAKSWN"/>
<dbReference type="GO" id="GO:0031671">
    <property type="term" value="P:primary cell septum biogenesis"/>
    <property type="evidence" value="ECO:0007669"/>
    <property type="project" value="EnsemblFungi"/>
</dbReference>
<dbReference type="GO" id="GO:1903471">
    <property type="term" value="P:regulation of mitotic actomyosin contractile ring contraction"/>
    <property type="evidence" value="ECO:0007669"/>
    <property type="project" value="EnsemblFungi"/>
</dbReference>
<feature type="compositionally biased region" description="Polar residues" evidence="9">
    <location>
        <begin position="310"/>
        <end position="320"/>
    </location>
</feature>
<dbReference type="GO" id="GO:0072741">
    <property type="term" value="P:protein localization to cell division site"/>
    <property type="evidence" value="ECO:0007669"/>
    <property type="project" value="EnsemblFungi"/>
</dbReference>
<dbReference type="GO" id="GO:1903475">
    <property type="term" value="P:mitotic actomyosin contractile ring assembly"/>
    <property type="evidence" value="ECO:0007669"/>
    <property type="project" value="EnsemblFungi"/>
</dbReference>
<dbReference type="SUPFAM" id="SSF50044">
    <property type="entry name" value="SH3-domain"/>
    <property type="match status" value="1"/>
</dbReference>
<dbReference type="PROSITE" id="PS51741">
    <property type="entry name" value="F_BAR"/>
    <property type="match status" value="1"/>
</dbReference>
<proteinExistence type="predicted"/>
<feature type="region of interest" description="Disordered" evidence="9">
    <location>
        <begin position="488"/>
        <end position="594"/>
    </location>
</feature>
<dbReference type="CDD" id="cd00174">
    <property type="entry name" value="SH3"/>
    <property type="match status" value="1"/>
</dbReference>
<evidence type="ECO:0000256" key="8">
    <source>
        <dbReference type="SAM" id="Coils"/>
    </source>
</evidence>
<evidence type="ECO:0000256" key="3">
    <source>
        <dbReference type="ARBA" id="ARBA00022490"/>
    </source>
</evidence>